<organism evidence="1">
    <name type="scientific">virus sp. ctE0n6</name>
    <dbReference type="NCBI Taxonomy" id="2827985"/>
    <lineage>
        <taxon>Viruses</taxon>
    </lineage>
</organism>
<sequence length="114" mass="12260">MAGFFNIVGGSKGSTSVSSPNYSKNILVGDWVLVDSGDYSGMYKATITHNLKSTNLITSIYENNKISMVNVVNILNENSIEVYNDESIGCKIVINAGVLENGITLKTFTAESLT</sequence>
<name>A0A8S5RF74_9VIRU</name>
<dbReference type="EMBL" id="BK059101">
    <property type="protein sequence ID" value="DAE30023.1"/>
    <property type="molecule type" value="Genomic_DNA"/>
</dbReference>
<reference evidence="1" key="1">
    <citation type="journal article" date="2021" name="Proc. Natl. Acad. Sci. U.S.A.">
        <title>A Catalog of Tens of Thousands of Viruses from Human Metagenomes Reveals Hidden Associations with Chronic Diseases.</title>
        <authorList>
            <person name="Tisza M.J."/>
            <person name="Buck C.B."/>
        </authorList>
    </citation>
    <scope>NUCLEOTIDE SEQUENCE</scope>
    <source>
        <strain evidence="1">CtE0n6</strain>
    </source>
</reference>
<proteinExistence type="predicted"/>
<protein>
    <submittedName>
        <fullName evidence="1">GTPase</fullName>
    </submittedName>
</protein>
<evidence type="ECO:0000313" key="1">
    <source>
        <dbReference type="EMBL" id="DAE30023.1"/>
    </source>
</evidence>
<accession>A0A8S5RF74</accession>